<dbReference type="InterPro" id="IPR000847">
    <property type="entry name" value="LysR_HTH_N"/>
</dbReference>
<evidence type="ECO:0000313" key="7">
    <source>
        <dbReference type="Proteomes" id="UP000306509"/>
    </source>
</evidence>
<dbReference type="GO" id="GO:0000976">
    <property type="term" value="F:transcription cis-regulatory region binding"/>
    <property type="evidence" value="ECO:0007669"/>
    <property type="project" value="TreeGrafter"/>
</dbReference>
<evidence type="ECO:0000256" key="3">
    <source>
        <dbReference type="ARBA" id="ARBA00023125"/>
    </source>
</evidence>
<dbReference type="InterPro" id="IPR005119">
    <property type="entry name" value="LysR_subst-bd"/>
</dbReference>
<keyword evidence="2" id="KW-0805">Transcription regulation</keyword>
<protein>
    <submittedName>
        <fullName evidence="6">HTH-type transcriptional activator CmpR</fullName>
    </submittedName>
</protein>
<dbReference type="GO" id="GO:0003700">
    <property type="term" value="F:DNA-binding transcription factor activity"/>
    <property type="evidence" value="ECO:0007669"/>
    <property type="project" value="InterPro"/>
</dbReference>
<dbReference type="FunFam" id="1.10.10.10:FF:000001">
    <property type="entry name" value="LysR family transcriptional regulator"/>
    <property type="match status" value="1"/>
</dbReference>
<name>A0A4U8Q398_9FIRM</name>
<dbReference type="PANTHER" id="PTHR30126">
    <property type="entry name" value="HTH-TYPE TRANSCRIPTIONAL REGULATOR"/>
    <property type="match status" value="1"/>
</dbReference>
<reference evidence="6 7" key="1">
    <citation type="journal article" date="2019" name="Anaerobe">
        <title>Detection of Robinsoniella peoriensis in multiple bone samples of a trauma patient.</title>
        <authorList>
            <person name="Schrottner P."/>
            <person name="Hartwich K."/>
            <person name="Bunk B."/>
            <person name="Schober I."/>
            <person name="Helbig S."/>
            <person name="Rudolph W.W."/>
            <person name="Gunzer F."/>
        </authorList>
    </citation>
    <scope>NUCLEOTIDE SEQUENCE [LARGE SCALE GENOMIC DNA]</scope>
    <source>
        <strain evidence="6 7">DSM 106044</strain>
    </source>
</reference>
<dbReference type="InterPro" id="IPR036388">
    <property type="entry name" value="WH-like_DNA-bd_sf"/>
</dbReference>
<dbReference type="PRINTS" id="PR00039">
    <property type="entry name" value="HTHLYSR"/>
</dbReference>
<organism evidence="6 7">
    <name type="scientific">Robinsoniella peoriensis</name>
    <dbReference type="NCBI Taxonomy" id="180332"/>
    <lineage>
        <taxon>Bacteria</taxon>
        <taxon>Bacillati</taxon>
        <taxon>Bacillota</taxon>
        <taxon>Clostridia</taxon>
        <taxon>Lachnospirales</taxon>
        <taxon>Lachnospiraceae</taxon>
        <taxon>Robinsoniella</taxon>
    </lineage>
</organism>
<evidence type="ECO:0000256" key="4">
    <source>
        <dbReference type="ARBA" id="ARBA00023163"/>
    </source>
</evidence>
<keyword evidence="7" id="KW-1185">Reference proteome</keyword>
<keyword evidence="3" id="KW-0238">DNA-binding</keyword>
<dbReference type="Pfam" id="PF00126">
    <property type="entry name" value="HTH_1"/>
    <property type="match status" value="1"/>
</dbReference>
<proteinExistence type="inferred from homology"/>
<dbReference type="Pfam" id="PF03466">
    <property type="entry name" value="LysR_substrate"/>
    <property type="match status" value="1"/>
</dbReference>
<dbReference type="EMBL" id="QGQD01000074">
    <property type="protein sequence ID" value="TLC99200.1"/>
    <property type="molecule type" value="Genomic_DNA"/>
</dbReference>
<gene>
    <name evidence="6" type="primary">cmpR_2</name>
    <name evidence="6" type="ORF">DSM106044_03978</name>
</gene>
<dbReference type="PROSITE" id="PS50931">
    <property type="entry name" value="HTH_LYSR"/>
    <property type="match status" value="1"/>
</dbReference>
<dbReference type="SUPFAM" id="SSF53850">
    <property type="entry name" value="Periplasmic binding protein-like II"/>
    <property type="match status" value="1"/>
</dbReference>
<comment type="similarity">
    <text evidence="1">Belongs to the LysR transcriptional regulatory family.</text>
</comment>
<sequence length="304" mass="34328">MTLKHMRILAAVCDCEGVTAAAQKLFLSQPAVSLAIRELEDYYGVPLFERISRKMYITDAGRKAYSYATHIVSLFDTLETEMRDCDNIGTLRIGASMTLGTHYMPRLVKAFREEYPHMKTEILINSSDILEEKILQNELDFSLIEGPIHADSIFGECLCEDELCIICSKTNPLAVKPLITLTEFSGQPLLLREKNSGTREIVDSSLLLKNLVLHPVWESTSTLALIHAAANDLGITIVPAQFVDDAPQYRDSICKIKVEGLSFLRKFHIIYHKNKFLTSSAKHFIELCKNLFQDENANRMHSNT</sequence>
<accession>A0A4U8Q398</accession>
<dbReference type="Proteomes" id="UP000306509">
    <property type="component" value="Unassembled WGS sequence"/>
</dbReference>
<dbReference type="PANTHER" id="PTHR30126:SF94">
    <property type="entry name" value="LYSR FAMILY TRANSCRIPTIONAL REGULATOR"/>
    <property type="match status" value="1"/>
</dbReference>
<keyword evidence="4" id="KW-0804">Transcription</keyword>
<evidence type="ECO:0000256" key="1">
    <source>
        <dbReference type="ARBA" id="ARBA00009437"/>
    </source>
</evidence>
<dbReference type="AlphaFoldDB" id="A0A4U8Q398"/>
<feature type="domain" description="HTH lysR-type" evidence="5">
    <location>
        <begin position="1"/>
        <end position="58"/>
    </location>
</feature>
<evidence type="ECO:0000313" key="6">
    <source>
        <dbReference type="EMBL" id="TLC99200.1"/>
    </source>
</evidence>
<comment type="caution">
    <text evidence="6">The sequence shown here is derived from an EMBL/GenBank/DDBJ whole genome shotgun (WGS) entry which is preliminary data.</text>
</comment>
<dbReference type="Gene3D" id="3.40.190.290">
    <property type="match status" value="1"/>
</dbReference>
<dbReference type="Gene3D" id="1.10.10.10">
    <property type="entry name" value="Winged helix-like DNA-binding domain superfamily/Winged helix DNA-binding domain"/>
    <property type="match status" value="1"/>
</dbReference>
<dbReference type="InterPro" id="IPR036390">
    <property type="entry name" value="WH_DNA-bd_sf"/>
</dbReference>
<dbReference type="STRING" id="180332.GCA_000797495_01817"/>
<dbReference type="SUPFAM" id="SSF46785">
    <property type="entry name" value="Winged helix' DNA-binding domain"/>
    <property type="match status" value="1"/>
</dbReference>
<evidence type="ECO:0000259" key="5">
    <source>
        <dbReference type="PROSITE" id="PS50931"/>
    </source>
</evidence>
<dbReference type="RefSeq" id="WP_070042063.1">
    <property type="nucleotide sequence ID" value="NZ_CABMJZ010000098.1"/>
</dbReference>
<evidence type="ECO:0000256" key="2">
    <source>
        <dbReference type="ARBA" id="ARBA00023015"/>
    </source>
</evidence>